<dbReference type="Proteomes" id="UP001303408">
    <property type="component" value="Chromosome"/>
</dbReference>
<dbReference type="EMBL" id="CP134880">
    <property type="protein sequence ID" value="WNM26685.1"/>
    <property type="molecule type" value="Genomic_DNA"/>
</dbReference>
<dbReference type="PANTHER" id="PTHR43335">
    <property type="entry name" value="ABC TRANSPORTER, ATP-BINDING PROTEIN"/>
    <property type="match status" value="1"/>
</dbReference>
<dbReference type="InterPro" id="IPR003439">
    <property type="entry name" value="ABC_transporter-like_ATP-bd"/>
</dbReference>
<dbReference type="InterPro" id="IPR027417">
    <property type="entry name" value="P-loop_NTPase"/>
</dbReference>
<dbReference type="PROSITE" id="PS50893">
    <property type="entry name" value="ABC_TRANSPORTER_2"/>
    <property type="match status" value="1"/>
</dbReference>
<feature type="domain" description="ABC transporter" evidence="5">
    <location>
        <begin position="6"/>
        <end position="230"/>
    </location>
</feature>
<evidence type="ECO:0000313" key="8">
    <source>
        <dbReference type="Proteomes" id="UP001304125"/>
    </source>
</evidence>
<dbReference type="AlphaFoldDB" id="A0AA96J9S1"/>
<evidence type="ECO:0000259" key="5">
    <source>
        <dbReference type="PROSITE" id="PS50893"/>
    </source>
</evidence>
<evidence type="ECO:0000256" key="2">
    <source>
        <dbReference type="ARBA" id="ARBA00022448"/>
    </source>
</evidence>
<dbReference type="InterPro" id="IPR003593">
    <property type="entry name" value="AAA+_ATPase"/>
</dbReference>
<dbReference type="SUPFAM" id="SSF52540">
    <property type="entry name" value="P-loop containing nucleoside triphosphate hydrolases"/>
    <property type="match status" value="1"/>
</dbReference>
<accession>A0AA96F8B5</accession>
<dbReference type="SMART" id="SM00382">
    <property type="entry name" value="AAA"/>
    <property type="match status" value="1"/>
</dbReference>
<proteinExistence type="inferred from homology"/>
<evidence type="ECO:0000256" key="1">
    <source>
        <dbReference type="ARBA" id="ARBA00005417"/>
    </source>
</evidence>
<dbReference type="GO" id="GO:0016887">
    <property type="term" value="F:ATP hydrolysis activity"/>
    <property type="evidence" value="ECO:0007669"/>
    <property type="project" value="InterPro"/>
</dbReference>
<evidence type="ECO:0000313" key="7">
    <source>
        <dbReference type="EMBL" id="WNM26685.1"/>
    </source>
</evidence>
<dbReference type="GO" id="GO:0005524">
    <property type="term" value="F:ATP binding"/>
    <property type="evidence" value="ECO:0007669"/>
    <property type="project" value="UniProtKB-KW"/>
</dbReference>
<dbReference type="EMBL" id="CP134879">
    <property type="protein sequence ID" value="WNM23846.1"/>
    <property type="molecule type" value="Genomic_DNA"/>
</dbReference>
<reference evidence="7 8" key="1">
    <citation type="submission" date="2023-09" db="EMBL/GenBank/DDBJ databases">
        <title>Demequina sp. a novel bacteria isolated from Capsicum annuum.</title>
        <authorList>
            <person name="Humaira Z."/>
            <person name="Lee J."/>
            <person name="Cho D."/>
        </authorList>
    </citation>
    <scope>NUCLEOTIDE SEQUENCE</scope>
    <source>
        <strain evidence="6 8">OYTSA14</strain>
        <strain evidence="7">PMTSA13</strain>
    </source>
</reference>
<dbReference type="Proteomes" id="UP001304125">
    <property type="component" value="Chromosome"/>
</dbReference>
<dbReference type="RefSeq" id="WP_313497070.1">
    <property type="nucleotide sequence ID" value="NZ_CP134879.1"/>
</dbReference>
<dbReference type="PANTHER" id="PTHR43335:SF4">
    <property type="entry name" value="ABC TRANSPORTER, ATP-BINDING PROTEIN"/>
    <property type="match status" value="1"/>
</dbReference>
<dbReference type="Gene3D" id="3.40.50.300">
    <property type="entry name" value="P-loop containing nucleotide triphosphate hydrolases"/>
    <property type="match status" value="1"/>
</dbReference>
<keyword evidence="4 7" id="KW-0067">ATP-binding</keyword>
<dbReference type="Pfam" id="PF00005">
    <property type="entry name" value="ABC_tran"/>
    <property type="match status" value="1"/>
</dbReference>
<name>A0AA96J9S1_9MICO</name>
<keyword evidence="2" id="KW-0813">Transport</keyword>
<gene>
    <name evidence="6" type="ORF">RN606_10825</name>
    <name evidence="7" type="ORF">RN607_10825</name>
</gene>
<accession>A0AA96J9S1</accession>
<keyword evidence="3" id="KW-0547">Nucleotide-binding</keyword>
<comment type="similarity">
    <text evidence="1">Belongs to the ABC transporter superfamily.</text>
</comment>
<keyword evidence="8" id="KW-1185">Reference proteome</keyword>
<evidence type="ECO:0000256" key="4">
    <source>
        <dbReference type="ARBA" id="ARBA00022840"/>
    </source>
</evidence>
<dbReference type="KEGG" id="dcp:RN607_10825"/>
<organism evidence="7">
    <name type="scientific">Demequina capsici</name>
    <dbReference type="NCBI Taxonomy" id="3075620"/>
    <lineage>
        <taxon>Bacteria</taxon>
        <taxon>Bacillati</taxon>
        <taxon>Actinomycetota</taxon>
        <taxon>Actinomycetes</taxon>
        <taxon>Micrococcales</taxon>
        <taxon>Demequinaceae</taxon>
        <taxon>Demequina</taxon>
    </lineage>
</organism>
<sequence length="310" mass="32206">MDGPRIVIDGLTKRYKDVIAVDDASFVAEPGRITGFLGPNGAGKTTTLRALLGLLSPTSGSATFDGARLDQLSRPAKVVGAHLDPGFHPGRSARDHLRTLAPLAGVMDDRCDQVLTMVGLDEAADRRVGGFSMGMRQRLGLATALLGEPAALVLDEPANGLDPAGITWMRAFLRAFAAQGGTVLLSSHLLAEVEQTVDDVVVIARGRVRHASSLAAMHELTSPEVALRSPDADGLGRLTSRWAGTRIEADGTAIITGASAAEVGSAAHAVGLEVHGLAERGESLEQVFLQMTEDVPVAAATTTGGQEPQA</sequence>
<evidence type="ECO:0000256" key="3">
    <source>
        <dbReference type="ARBA" id="ARBA00022741"/>
    </source>
</evidence>
<evidence type="ECO:0000313" key="6">
    <source>
        <dbReference type="EMBL" id="WNM23846.1"/>
    </source>
</evidence>
<protein>
    <submittedName>
        <fullName evidence="7">ATP-binding cassette domain-containing protein</fullName>
    </submittedName>
</protein>